<dbReference type="InterPro" id="IPR029058">
    <property type="entry name" value="AB_hydrolase_fold"/>
</dbReference>
<evidence type="ECO:0000259" key="1">
    <source>
        <dbReference type="Pfam" id="PF12697"/>
    </source>
</evidence>
<dbReference type="AlphaFoldDB" id="A0A5P9NPV9"/>
<proteinExistence type="predicted"/>
<name>A0A5P9NPV9_9GAMM</name>
<dbReference type="KEGG" id="halc:EY643_07785"/>
<organism evidence="2 3">
    <name type="scientific">Halioglobus maricola</name>
    <dbReference type="NCBI Taxonomy" id="2601894"/>
    <lineage>
        <taxon>Bacteria</taxon>
        <taxon>Pseudomonadati</taxon>
        <taxon>Pseudomonadota</taxon>
        <taxon>Gammaproteobacteria</taxon>
        <taxon>Cellvibrionales</taxon>
        <taxon>Halieaceae</taxon>
        <taxon>Halioglobus</taxon>
    </lineage>
</organism>
<feature type="domain" description="AB hydrolase-1" evidence="1">
    <location>
        <begin position="3"/>
        <end position="202"/>
    </location>
</feature>
<dbReference type="OrthoDB" id="9779853at2"/>
<dbReference type="Pfam" id="PF12697">
    <property type="entry name" value="Abhydrolase_6"/>
    <property type="match status" value="1"/>
</dbReference>
<reference evidence="2 3" key="1">
    <citation type="submission" date="2019-02" db="EMBL/GenBank/DDBJ databases">
        <authorList>
            <person name="Li S.-H."/>
        </authorList>
    </citation>
    <scope>NUCLEOTIDE SEQUENCE [LARGE SCALE GENOMIC DNA]</scope>
    <source>
        <strain evidence="2 3">IMCC14385</strain>
    </source>
</reference>
<dbReference type="InterPro" id="IPR000073">
    <property type="entry name" value="AB_hydrolase_1"/>
</dbReference>
<evidence type="ECO:0000313" key="3">
    <source>
        <dbReference type="Proteomes" id="UP000326287"/>
    </source>
</evidence>
<dbReference type="SUPFAM" id="SSF53474">
    <property type="entry name" value="alpha/beta-Hydrolases"/>
    <property type="match status" value="1"/>
</dbReference>
<dbReference type="GO" id="GO:0016020">
    <property type="term" value="C:membrane"/>
    <property type="evidence" value="ECO:0007669"/>
    <property type="project" value="TreeGrafter"/>
</dbReference>
<dbReference type="GO" id="GO:0016787">
    <property type="term" value="F:hydrolase activity"/>
    <property type="evidence" value="ECO:0007669"/>
    <property type="project" value="UniProtKB-KW"/>
</dbReference>
<accession>A0A5P9NPV9</accession>
<dbReference type="Gene3D" id="3.40.50.1820">
    <property type="entry name" value="alpha/beta hydrolase"/>
    <property type="match status" value="1"/>
</dbReference>
<dbReference type="InterPro" id="IPR050266">
    <property type="entry name" value="AB_hydrolase_sf"/>
</dbReference>
<protein>
    <submittedName>
        <fullName evidence="2">Alpha/beta hydrolase</fullName>
    </submittedName>
</protein>
<dbReference type="PANTHER" id="PTHR43798">
    <property type="entry name" value="MONOACYLGLYCEROL LIPASE"/>
    <property type="match status" value="1"/>
</dbReference>
<dbReference type="EMBL" id="CP036422">
    <property type="protein sequence ID" value="QFU77812.1"/>
    <property type="molecule type" value="Genomic_DNA"/>
</dbReference>
<keyword evidence="3" id="KW-1185">Reference proteome</keyword>
<evidence type="ECO:0000313" key="2">
    <source>
        <dbReference type="EMBL" id="QFU77812.1"/>
    </source>
</evidence>
<gene>
    <name evidence="2" type="ORF">EY643_07785</name>
</gene>
<dbReference type="PANTHER" id="PTHR43798:SF33">
    <property type="entry name" value="HYDROLASE, PUTATIVE (AFU_ORTHOLOGUE AFUA_2G14860)-RELATED"/>
    <property type="match status" value="1"/>
</dbReference>
<keyword evidence="2" id="KW-0378">Hydrolase</keyword>
<dbReference type="Proteomes" id="UP000326287">
    <property type="component" value="Chromosome"/>
</dbReference>
<sequence length="247" mass="27283">MLHPSPLSSAFLEPLIRFLADDFDVIALDTPGYGDSDPLPAAADNLEPYVAVIGEVLAQLGDNRFLLYGNATGAQLAVESAKLFPQVVAGVVLENAAAFSDIEREEIMDGYFPDLTPQEDGSHIELAWKIARQTFQYFPWYDTSDAARIADAEPPRALVEATVNAYLKAGPDYARAYRLAFANERPEQLAAVTVPTRVMMWQDALLLAYGERLRHAGLPKNIEFVDAAEGIEARYIALREAFLSFER</sequence>
<dbReference type="PRINTS" id="PR00111">
    <property type="entry name" value="ABHYDROLASE"/>
</dbReference>